<evidence type="ECO:0000313" key="2">
    <source>
        <dbReference type="EMBL" id="MBC5717371.1"/>
    </source>
</evidence>
<dbReference type="NCBIfam" id="TIGR04518">
    <property type="entry name" value="ECF_S_folT_fam"/>
    <property type="match status" value="1"/>
</dbReference>
<keyword evidence="3" id="KW-1185">Reference proteome</keyword>
<dbReference type="EMBL" id="JACOPN010000005">
    <property type="protein sequence ID" value="MBC5717371.1"/>
    <property type="molecule type" value="Genomic_DNA"/>
</dbReference>
<keyword evidence="1" id="KW-0472">Membrane</keyword>
<comment type="caution">
    <text evidence="2">The sequence shown here is derived from an EMBL/GenBank/DDBJ whole genome shotgun (WGS) entry which is preliminary data.</text>
</comment>
<keyword evidence="1" id="KW-0812">Transmembrane</keyword>
<feature type="transmembrane region" description="Helical" evidence="1">
    <location>
        <begin position="41"/>
        <end position="61"/>
    </location>
</feature>
<gene>
    <name evidence="2" type="ORF">H8S55_08570</name>
</gene>
<dbReference type="Gene3D" id="1.10.1760.20">
    <property type="match status" value="1"/>
</dbReference>
<evidence type="ECO:0000256" key="1">
    <source>
        <dbReference type="SAM" id="Phobius"/>
    </source>
</evidence>
<proteinExistence type="predicted"/>
<name>A0A8J6J569_9FIRM</name>
<dbReference type="GO" id="GO:0016020">
    <property type="term" value="C:membrane"/>
    <property type="evidence" value="ECO:0007669"/>
    <property type="project" value="InterPro"/>
</dbReference>
<dbReference type="RefSeq" id="WP_186878637.1">
    <property type="nucleotide sequence ID" value="NZ_JACOPN010000005.1"/>
</dbReference>
<sequence>MSSKEKTMFLCRLALLTAAYFVLSITLTVKTPYLEITFKSLPVVVGALMFGPVGGGLVALFGELLAQMMGPYGLMPTTVLWLLPPLTRGLLLGAVAAAFSKRGSHLEKRPLMCYGVCLGASIVTSCVTTVCLWLDSLIYHYYNFALIFGSALVRFGKEIVVTAVVTSLAIPMVRLLRRMGRVSQPA</sequence>
<feature type="transmembrane region" description="Helical" evidence="1">
    <location>
        <begin position="159"/>
        <end position="176"/>
    </location>
</feature>
<dbReference type="Proteomes" id="UP000602260">
    <property type="component" value="Unassembled WGS sequence"/>
</dbReference>
<dbReference type="AlphaFoldDB" id="A0A8J6J569"/>
<organism evidence="2 3">
    <name type="scientific">Flintibacter faecis</name>
    <dbReference type="NCBI Taxonomy" id="2763047"/>
    <lineage>
        <taxon>Bacteria</taxon>
        <taxon>Bacillati</taxon>
        <taxon>Bacillota</taxon>
        <taxon>Clostridia</taxon>
        <taxon>Eubacteriales</taxon>
        <taxon>Flintibacter</taxon>
    </lineage>
</organism>
<evidence type="ECO:0000313" key="3">
    <source>
        <dbReference type="Proteomes" id="UP000602260"/>
    </source>
</evidence>
<reference evidence="2" key="1">
    <citation type="submission" date="2020-08" db="EMBL/GenBank/DDBJ databases">
        <title>Genome public.</title>
        <authorList>
            <person name="Liu C."/>
            <person name="Sun Q."/>
        </authorList>
    </citation>
    <scope>NUCLEOTIDE SEQUENCE</scope>
    <source>
        <strain evidence="2">BX5</strain>
    </source>
</reference>
<feature type="transmembrane region" description="Helical" evidence="1">
    <location>
        <begin position="111"/>
        <end position="139"/>
    </location>
</feature>
<feature type="transmembrane region" description="Helical" evidence="1">
    <location>
        <begin position="6"/>
        <end position="29"/>
    </location>
</feature>
<feature type="transmembrane region" description="Helical" evidence="1">
    <location>
        <begin position="81"/>
        <end position="99"/>
    </location>
</feature>
<keyword evidence="1" id="KW-1133">Transmembrane helix</keyword>
<dbReference type="InterPro" id="IPR030949">
    <property type="entry name" value="ECF_S_folate_fam"/>
</dbReference>
<protein>
    <submittedName>
        <fullName evidence="2">Folate family ECF transporter S component</fullName>
    </submittedName>
</protein>
<dbReference type="Pfam" id="PF07155">
    <property type="entry name" value="ECF-ribofla_trS"/>
    <property type="match status" value="1"/>
</dbReference>
<dbReference type="InterPro" id="IPR009825">
    <property type="entry name" value="ECF_substrate-spec-like"/>
</dbReference>
<accession>A0A8J6J569</accession>